<sequence>MEWVLPLIGGLGLGSLLKSVIDNFNSRRAVMKDRLYQEKREAYLGLLAALHKAAVSHSDENSKEFALWQTRCHLFGSPDVSKFAQDIIDTNDRPRIEREEAFKGLLQAMRKDLQP</sequence>
<name>A0A7W8XLT6_9HYPH</name>
<dbReference type="RefSeq" id="WP_107107395.1">
    <property type="nucleotide sequence ID" value="NZ_JACHBI010000001.1"/>
</dbReference>
<dbReference type="Proteomes" id="UP000549882">
    <property type="component" value="Unassembled WGS sequence"/>
</dbReference>
<evidence type="ECO:0000313" key="1">
    <source>
        <dbReference type="EMBL" id="MBB5571762.1"/>
    </source>
</evidence>
<comment type="caution">
    <text evidence="1">The sequence shown here is derived from an EMBL/GenBank/DDBJ whole genome shotgun (WGS) entry which is preliminary data.</text>
</comment>
<protein>
    <submittedName>
        <fullName evidence="1">Uncharacterized protein</fullName>
    </submittedName>
</protein>
<organism evidence="1 2">
    <name type="scientific">Rhizobium paranaense</name>
    <dbReference type="NCBI Taxonomy" id="1650438"/>
    <lineage>
        <taxon>Bacteria</taxon>
        <taxon>Pseudomonadati</taxon>
        <taxon>Pseudomonadota</taxon>
        <taxon>Alphaproteobacteria</taxon>
        <taxon>Hyphomicrobiales</taxon>
        <taxon>Rhizobiaceae</taxon>
        <taxon>Rhizobium/Agrobacterium group</taxon>
        <taxon>Rhizobium</taxon>
    </lineage>
</organism>
<dbReference type="AlphaFoldDB" id="A0A7W8XLT6"/>
<dbReference type="EMBL" id="JACHBI010000001">
    <property type="protein sequence ID" value="MBB5571762.1"/>
    <property type="molecule type" value="Genomic_DNA"/>
</dbReference>
<evidence type="ECO:0000313" key="2">
    <source>
        <dbReference type="Proteomes" id="UP000549882"/>
    </source>
</evidence>
<gene>
    <name evidence="1" type="ORF">GGD50_000338</name>
</gene>
<keyword evidence="2" id="KW-1185">Reference proteome</keyword>
<accession>A0A7W8XLT6</accession>
<reference evidence="1 2" key="1">
    <citation type="submission" date="2020-08" db="EMBL/GenBank/DDBJ databases">
        <title>Genomic Encyclopedia of Type Strains, Phase IV (KMG-V): Genome sequencing to study the core and pangenomes of soil and plant-associated prokaryotes.</title>
        <authorList>
            <person name="Whitman W."/>
        </authorList>
    </citation>
    <scope>NUCLEOTIDE SEQUENCE [LARGE SCALE GENOMIC DNA]</scope>
    <source>
        <strain evidence="1 2">SEMIA 4064</strain>
    </source>
</reference>
<proteinExistence type="predicted"/>